<evidence type="ECO:0000256" key="4">
    <source>
        <dbReference type="ARBA" id="ARBA00022692"/>
    </source>
</evidence>
<evidence type="ECO:0000256" key="7">
    <source>
        <dbReference type="ARBA" id="ARBA00022989"/>
    </source>
</evidence>
<keyword evidence="7 9" id="KW-1133">Transmembrane helix</keyword>
<dbReference type="InterPro" id="IPR027417">
    <property type="entry name" value="P-loop_NTPase"/>
</dbReference>
<dbReference type="SUPFAM" id="SSF90123">
    <property type="entry name" value="ABC transporter transmembrane region"/>
    <property type="match status" value="1"/>
</dbReference>
<dbReference type="AlphaFoldDB" id="A0A6N7S7U0"/>
<evidence type="ECO:0000256" key="9">
    <source>
        <dbReference type="SAM" id="Phobius"/>
    </source>
</evidence>
<feature type="domain" description="ABC transmembrane type-1" evidence="11">
    <location>
        <begin position="22"/>
        <end position="273"/>
    </location>
</feature>
<protein>
    <submittedName>
        <fullName evidence="12">ATP-binding cassette domain-containing protein</fullName>
    </submittedName>
</protein>
<keyword evidence="6 12" id="KW-0067">ATP-binding</keyword>
<comment type="caution">
    <text evidence="12">The sequence shown here is derived from an EMBL/GenBank/DDBJ whole genome shotgun (WGS) entry which is preliminary data.</text>
</comment>
<dbReference type="Pfam" id="PF00005">
    <property type="entry name" value="ABC_tran"/>
    <property type="match status" value="1"/>
</dbReference>
<dbReference type="PROSITE" id="PS50893">
    <property type="entry name" value="ABC_TRANSPORTER_2"/>
    <property type="match status" value="1"/>
</dbReference>
<dbReference type="PANTHER" id="PTHR24221:SF397">
    <property type="entry name" value="ABC TRANSPORTER, ATP-BINDING TRANSMEMBRANE PROTEIN"/>
    <property type="match status" value="1"/>
</dbReference>
<feature type="domain" description="ABC transporter" evidence="10">
    <location>
        <begin position="333"/>
        <end position="566"/>
    </location>
</feature>
<dbReference type="PANTHER" id="PTHR24221">
    <property type="entry name" value="ATP-BINDING CASSETTE SUB-FAMILY B"/>
    <property type="match status" value="1"/>
</dbReference>
<dbReference type="Pfam" id="PF00664">
    <property type="entry name" value="ABC_membrane"/>
    <property type="match status" value="1"/>
</dbReference>
<dbReference type="Proteomes" id="UP000480929">
    <property type="component" value="Unassembled WGS sequence"/>
</dbReference>
<name>A0A6N7S7U0_9FIRM</name>
<dbReference type="InterPro" id="IPR003439">
    <property type="entry name" value="ABC_transporter-like_ATP-bd"/>
</dbReference>
<keyword evidence="2" id="KW-0813">Transport</keyword>
<dbReference type="InterPro" id="IPR036640">
    <property type="entry name" value="ABC1_TM_sf"/>
</dbReference>
<reference evidence="14 15" key="1">
    <citation type="journal article" date="2019" name="Nat. Med.">
        <title>A library of human gut bacterial isolates paired with longitudinal multiomics data enables mechanistic microbiome research.</title>
        <authorList>
            <person name="Poyet M."/>
            <person name="Groussin M."/>
            <person name="Gibbons S.M."/>
            <person name="Avila-Pacheco J."/>
            <person name="Jiang X."/>
            <person name="Kearney S.M."/>
            <person name="Perrotta A.R."/>
            <person name="Berdy B."/>
            <person name="Zhao S."/>
            <person name="Lieberman T.D."/>
            <person name="Swanson P.K."/>
            <person name="Smith M."/>
            <person name="Roesemann S."/>
            <person name="Alexander J.E."/>
            <person name="Rich S.A."/>
            <person name="Livny J."/>
            <person name="Vlamakis H."/>
            <person name="Clish C."/>
            <person name="Bullock K."/>
            <person name="Deik A."/>
            <person name="Scott J."/>
            <person name="Pierce K.A."/>
            <person name="Xavier R.J."/>
            <person name="Alm E.J."/>
        </authorList>
    </citation>
    <scope>NUCLEOTIDE SEQUENCE [LARGE SCALE GENOMIC DNA]</scope>
    <source>
        <strain evidence="12 14">BIOML-A4</strain>
        <strain evidence="13 15">BIOML-A5</strain>
    </source>
</reference>
<dbReference type="InterPro" id="IPR003593">
    <property type="entry name" value="AAA+_ATPase"/>
</dbReference>
<dbReference type="InterPro" id="IPR017871">
    <property type="entry name" value="ABC_transporter-like_CS"/>
</dbReference>
<evidence type="ECO:0000259" key="11">
    <source>
        <dbReference type="PROSITE" id="PS50929"/>
    </source>
</evidence>
<dbReference type="Proteomes" id="UP000433575">
    <property type="component" value="Unassembled WGS sequence"/>
</dbReference>
<sequence length="582" mass="63836">MITALKKIYAFSGRWKGVLKKSVVFSLLHSIFDMFQIGALFLILNGLVEGITGQDILFAFLLLLAGVIGKIVCSYISDFSQTRVGYFMCADKRIHVGDRMKYMPMGYFNSHSLGDLTSTVTTTISDVENNAPSVLITVIHGFIHVTVITIVMFFFDWRIGLLACLGIALFLLCNSVLQKKSQEVSPKRQAAQEDLVGATLEYIQGMGIVKSFNLGGGSNQKMKQAIEESRARNTKLETVFGPYGMVQLFVLRLASVAIMFCSILFYLQGSMTLVYCLLMCVASFLIFSELEAAGGKSFALRLIESSIDKVNAIDDTPVMDLSGKDIAPKDTTIELQNVGFSYGDHRILNHVNLTIPAKTTTAIVGPSGSGKTTLCSLIARFWDVDEGCIKLGGTDIREYKLDSLLSNISMVFQNVFLFADSIENNIKFGKPDATHEEVVRAAKSACCHDFIMALPNGYDTVIGESGATLSGGEKQRISIARAILKDTPIIILDEATSSVDPENEAELQQAIEKLTEDKTVIIIAHRLKTVRNAQQIVVIANGGIVQRGTHQELMGQPGIYADFVNVREKAVNWKLSGDKPQR</sequence>
<feature type="transmembrane region" description="Helical" evidence="9">
    <location>
        <begin position="56"/>
        <end position="76"/>
    </location>
</feature>
<keyword evidence="3" id="KW-1003">Cell membrane</keyword>
<keyword evidence="8 9" id="KW-0472">Membrane</keyword>
<keyword evidence="5" id="KW-0547">Nucleotide-binding</keyword>
<dbReference type="SUPFAM" id="SSF52540">
    <property type="entry name" value="P-loop containing nucleoside triphosphate hydrolases"/>
    <property type="match status" value="1"/>
</dbReference>
<dbReference type="PROSITE" id="PS50929">
    <property type="entry name" value="ABC_TM1F"/>
    <property type="match status" value="1"/>
</dbReference>
<evidence type="ECO:0000259" key="10">
    <source>
        <dbReference type="PROSITE" id="PS50893"/>
    </source>
</evidence>
<organism evidence="12 14">
    <name type="scientific">Holdemania massiliensis</name>
    <dbReference type="NCBI Taxonomy" id="1468449"/>
    <lineage>
        <taxon>Bacteria</taxon>
        <taxon>Bacillati</taxon>
        <taxon>Bacillota</taxon>
        <taxon>Erysipelotrichia</taxon>
        <taxon>Erysipelotrichales</taxon>
        <taxon>Erysipelotrichaceae</taxon>
        <taxon>Holdemania</taxon>
    </lineage>
</organism>
<evidence type="ECO:0000313" key="14">
    <source>
        <dbReference type="Proteomes" id="UP000433575"/>
    </source>
</evidence>
<dbReference type="GO" id="GO:0140359">
    <property type="term" value="F:ABC-type transporter activity"/>
    <property type="evidence" value="ECO:0007669"/>
    <property type="project" value="InterPro"/>
</dbReference>
<feature type="transmembrane region" description="Helical" evidence="9">
    <location>
        <begin position="134"/>
        <end position="153"/>
    </location>
</feature>
<evidence type="ECO:0000313" key="13">
    <source>
        <dbReference type="EMBL" id="MSC33445.1"/>
    </source>
</evidence>
<dbReference type="Gene3D" id="1.20.1560.10">
    <property type="entry name" value="ABC transporter type 1, transmembrane domain"/>
    <property type="match status" value="1"/>
</dbReference>
<feature type="transmembrane region" description="Helical" evidence="9">
    <location>
        <begin position="240"/>
        <end position="266"/>
    </location>
</feature>
<dbReference type="GO" id="GO:0034040">
    <property type="term" value="F:ATPase-coupled lipid transmembrane transporter activity"/>
    <property type="evidence" value="ECO:0007669"/>
    <property type="project" value="TreeGrafter"/>
</dbReference>
<feature type="transmembrane region" description="Helical" evidence="9">
    <location>
        <begin position="23"/>
        <end position="44"/>
    </location>
</feature>
<keyword evidence="4 9" id="KW-0812">Transmembrane</keyword>
<dbReference type="InterPro" id="IPR011527">
    <property type="entry name" value="ABC1_TM_dom"/>
</dbReference>
<evidence type="ECO:0000256" key="3">
    <source>
        <dbReference type="ARBA" id="ARBA00022475"/>
    </source>
</evidence>
<gene>
    <name evidence="13" type="ORF">GKD88_09960</name>
    <name evidence="12" type="ORF">GKE08_10160</name>
</gene>
<dbReference type="GO" id="GO:0005886">
    <property type="term" value="C:plasma membrane"/>
    <property type="evidence" value="ECO:0007669"/>
    <property type="project" value="UniProtKB-SubCell"/>
</dbReference>
<dbReference type="CDD" id="cd07346">
    <property type="entry name" value="ABC_6TM_exporters"/>
    <property type="match status" value="1"/>
</dbReference>
<dbReference type="GO" id="GO:0016887">
    <property type="term" value="F:ATP hydrolysis activity"/>
    <property type="evidence" value="ECO:0007669"/>
    <property type="project" value="InterPro"/>
</dbReference>
<evidence type="ECO:0000256" key="5">
    <source>
        <dbReference type="ARBA" id="ARBA00022741"/>
    </source>
</evidence>
<dbReference type="PROSITE" id="PS00211">
    <property type="entry name" value="ABC_TRANSPORTER_1"/>
    <property type="match status" value="1"/>
</dbReference>
<evidence type="ECO:0000256" key="6">
    <source>
        <dbReference type="ARBA" id="ARBA00022840"/>
    </source>
</evidence>
<evidence type="ECO:0000313" key="15">
    <source>
        <dbReference type="Proteomes" id="UP000480929"/>
    </source>
</evidence>
<keyword evidence="15" id="KW-1185">Reference proteome</keyword>
<dbReference type="EMBL" id="WKPJ01000014">
    <property type="protein sequence ID" value="MSA89690.1"/>
    <property type="molecule type" value="Genomic_DNA"/>
</dbReference>
<evidence type="ECO:0000256" key="2">
    <source>
        <dbReference type="ARBA" id="ARBA00022448"/>
    </source>
</evidence>
<proteinExistence type="predicted"/>
<dbReference type="GO" id="GO:0005524">
    <property type="term" value="F:ATP binding"/>
    <property type="evidence" value="ECO:0007669"/>
    <property type="project" value="UniProtKB-KW"/>
</dbReference>
<accession>A0A6N7S7U0</accession>
<dbReference type="RefSeq" id="WP_154238920.1">
    <property type="nucleotide sequence ID" value="NZ_WKPI01000016.1"/>
</dbReference>
<dbReference type="InterPro" id="IPR039421">
    <property type="entry name" value="Type_1_exporter"/>
</dbReference>
<dbReference type="FunFam" id="3.40.50.300:FF:000221">
    <property type="entry name" value="Multidrug ABC transporter ATP-binding protein"/>
    <property type="match status" value="1"/>
</dbReference>
<evidence type="ECO:0000313" key="12">
    <source>
        <dbReference type="EMBL" id="MSA89690.1"/>
    </source>
</evidence>
<dbReference type="SMART" id="SM00382">
    <property type="entry name" value="AAA"/>
    <property type="match status" value="1"/>
</dbReference>
<dbReference type="EMBL" id="WKPI01000016">
    <property type="protein sequence ID" value="MSC33445.1"/>
    <property type="molecule type" value="Genomic_DNA"/>
</dbReference>
<comment type="subcellular location">
    <subcellularLocation>
        <location evidence="1">Cell membrane</location>
        <topology evidence="1">Multi-pass membrane protein</topology>
    </subcellularLocation>
</comment>
<dbReference type="OrthoDB" id="9762778at2"/>
<feature type="transmembrane region" description="Helical" evidence="9">
    <location>
        <begin position="159"/>
        <end position="177"/>
    </location>
</feature>
<dbReference type="Gene3D" id="3.40.50.300">
    <property type="entry name" value="P-loop containing nucleotide triphosphate hydrolases"/>
    <property type="match status" value="1"/>
</dbReference>
<evidence type="ECO:0000256" key="1">
    <source>
        <dbReference type="ARBA" id="ARBA00004651"/>
    </source>
</evidence>
<evidence type="ECO:0000256" key="8">
    <source>
        <dbReference type="ARBA" id="ARBA00023136"/>
    </source>
</evidence>